<protein>
    <recommendedName>
        <fullName evidence="2">S-adenosylmethionine:tRNA ribosyltransferase-isomerase</fullName>
    </recommendedName>
</protein>
<gene>
    <name evidence="1" type="ORF">S03H2_67680</name>
</gene>
<reference evidence="1" key="1">
    <citation type="journal article" date="2014" name="Front. Microbiol.">
        <title>High frequency of phylogenetically diverse reductive dehalogenase-homologous genes in deep subseafloor sedimentary metagenomes.</title>
        <authorList>
            <person name="Kawai M."/>
            <person name="Futagami T."/>
            <person name="Toyoda A."/>
            <person name="Takaki Y."/>
            <person name="Nishi S."/>
            <person name="Hori S."/>
            <person name="Arai W."/>
            <person name="Tsubouchi T."/>
            <person name="Morono Y."/>
            <person name="Uchiyama I."/>
            <person name="Ito T."/>
            <person name="Fujiyama A."/>
            <person name="Inagaki F."/>
            <person name="Takami H."/>
        </authorList>
    </citation>
    <scope>NUCLEOTIDE SEQUENCE</scope>
    <source>
        <strain evidence="1">Expedition CK06-06</strain>
    </source>
</reference>
<proteinExistence type="predicted"/>
<comment type="caution">
    <text evidence="1">The sequence shown here is derived from an EMBL/GenBank/DDBJ whole genome shotgun (WGS) entry which is preliminary data.</text>
</comment>
<dbReference type="AlphaFoldDB" id="X1I6L5"/>
<name>X1I6L5_9ZZZZ</name>
<sequence>MKAAGSPRGVRELRVLVVDAATGARETRPASALPELLEPGDLVVVN</sequence>
<accession>X1I6L5</accession>
<dbReference type="EMBL" id="BARU01044360">
    <property type="protein sequence ID" value="GAH77352.1"/>
    <property type="molecule type" value="Genomic_DNA"/>
</dbReference>
<evidence type="ECO:0008006" key="2">
    <source>
        <dbReference type="Google" id="ProtNLM"/>
    </source>
</evidence>
<feature type="non-terminal residue" evidence="1">
    <location>
        <position position="46"/>
    </location>
</feature>
<evidence type="ECO:0000313" key="1">
    <source>
        <dbReference type="EMBL" id="GAH77352.1"/>
    </source>
</evidence>
<organism evidence="1">
    <name type="scientific">marine sediment metagenome</name>
    <dbReference type="NCBI Taxonomy" id="412755"/>
    <lineage>
        <taxon>unclassified sequences</taxon>
        <taxon>metagenomes</taxon>
        <taxon>ecological metagenomes</taxon>
    </lineage>
</organism>